<evidence type="ECO:0000256" key="4">
    <source>
        <dbReference type="ARBA" id="ARBA00012483"/>
    </source>
</evidence>
<proteinExistence type="predicted"/>
<keyword evidence="12" id="KW-1185">Reference proteome</keyword>
<evidence type="ECO:0000256" key="5">
    <source>
        <dbReference type="ARBA" id="ARBA00022679"/>
    </source>
</evidence>
<gene>
    <name evidence="11" type="ORF">RJ640_020154</name>
</gene>
<comment type="catalytic activity">
    <reaction evidence="1">
        <text>S-ubiquitinyl-[E2 ubiquitin-conjugating enzyme]-L-cysteine + [acceptor protein]-L-lysine = [E2 ubiquitin-conjugating enzyme]-L-cysteine + N(6)-ubiquitinyl-[acceptor protein]-L-lysine.</text>
        <dbReference type="EC" id="2.3.2.27"/>
    </reaction>
</comment>
<dbReference type="InterPro" id="IPR011009">
    <property type="entry name" value="Kinase-like_dom_sf"/>
</dbReference>
<evidence type="ECO:0000256" key="6">
    <source>
        <dbReference type="ARBA" id="ARBA00022786"/>
    </source>
</evidence>
<dbReference type="Proteomes" id="UP001187471">
    <property type="component" value="Unassembled WGS sequence"/>
</dbReference>
<dbReference type="Pfam" id="PF04564">
    <property type="entry name" value="U-box"/>
    <property type="match status" value="1"/>
</dbReference>
<evidence type="ECO:0000259" key="9">
    <source>
        <dbReference type="PROSITE" id="PS50011"/>
    </source>
</evidence>
<keyword evidence="7" id="KW-0175">Coiled coil</keyword>
<organism evidence="11 12">
    <name type="scientific">Escallonia rubra</name>
    <dbReference type="NCBI Taxonomy" id="112253"/>
    <lineage>
        <taxon>Eukaryota</taxon>
        <taxon>Viridiplantae</taxon>
        <taxon>Streptophyta</taxon>
        <taxon>Embryophyta</taxon>
        <taxon>Tracheophyta</taxon>
        <taxon>Spermatophyta</taxon>
        <taxon>Magnoliopsida</taxon>
        <taxon>eudicotyledons</taxon>
        <taxon>Gunneridae</taxon>
        <taxon>Pentapetalae</taxon>
        <taxon>asterids</taxon>
        <taxon>campanulids</taxon>
        <taxon>Escalloniales</taxon>
        <taxon>Escalloniaceae</taxon>
        <taxon>Escallonia</taxon>
    </lineage>
</organism>
<dbReference type="Gene3D" id="3.30.40.10">
    <property type="entry name" value="Zinc/RING finger domain, C3HC4 (zinc finger)"/>
    <property type="match status" value="1"/>
</dbReference>
<feature type="domain" description="U-box" evidence="10">
    <location>
        <begin position="760"/>
        <end position="834"/>
    </location>
</feature>
<comment type="caution">
    <text evidence="11">The sequence shown here is derived from an EMBL/GenBank/DDBJ whole genome shotgun (WGS) entry which is preliminary data.</text>
</comment>
<dbReference type="Pfam" id="PF07714">
    <property type="entry name" value="PK_Tyr_Ser-Thr"/>
    <property type="match status" value="1"/>
</dbReference>
<accession>A0AA88QPB8</accession>
<dbReference type="PANTHER" id="PTHR45647:SF56">
    <property type="entry name" value="U-BOX DOMAIN-CONTAINING PROTEIN 50-RELATED"/>
    <property type="match status" value="1"/>
</dbReference>
<comment type="function">
    <text evidence="2">Functions as an E3 ubiquitin ligase.</text>
</comment>
<dbReference type="SMART" id="SM00504">
    <property type="entry name" value="Ubox"/>
    <property type="match status" value="1"/>
</dbReference>
<evidence type="ECO:0000259" key="10">
    <source>
        <dbReference type="PROSITE" id="PS51698"/>
    </source>
</evidence>
<dbReference type="GO" id="GO:0004672">
    <property type="term" value="F:protein kinase activity"/>
    <property type="evidence" value="ECO:0007669"/>
    <property type="project" value="InterPro"/>
</dbReference>
<dbReference type="EMBL" id="JAVXUO010002412">
    <property type="protein sequence ID" value="KAK2973492.1"/>
    <property type="molecule type" value="Genomic_DNA"/>
</dbReference>
<evidence type="ECO:0000256" key="8">
    <source>
        <dbReference type="SAM" id="MobiDB-lite"/>
    </source>
</evidence>
<protein>
    <recommendedName>
        <fullName evidence="4">RING-type E3 ubiquitin transferase</fullName>
        <ecNumber evidence="4">2.3.2.27</ecNumber>
    </recommendedName>
</protein>
<feature type="compositionally biased region" description="Polar residues" evidence="8">
    <location>
        <begin position="217"/>
        <end position="228"/>
    </location>
</feature>
<dbReference type="InterPro" id="IPR051348">
    <property type="entry name" value="U-box_ubiquitin_ligases"/>
</dbReference>
<dbReference type="InterPro" id="IPR001245">
    <property type="entry name" value="Ser-Thr/Tyr_kinase_cat_dom"/>
</dbReference>
<evidence type="ECO:0000256" key="1">
    <source>
        <dbReference type="ARBA" id="ARBA00000900"/>
    </source>
</evidence>
<feature type="region of interest" description="Disordered" evidence="8">
    <location>
        <begin position="211"/>
        <end position="230"/>
    </location>
</feature>
<dbReference type="InterPro" id="IPR000719">
    <property type="entry name" value="Prot_kinase_dom"/>
</dbReference>
<reference evidence="11" key="1">
    <citation type="submission" date="2022-12" db="EMBL/GenBank/DDBJ databases">
        <title>Draft genome assemblies for two species of Escallonia (Escalloniales).</title>
        <authorList>
            <person name="Chanderbali A."/>
            <person name="Dervinis C."/>
            <person name="Anghel I."/>
            <person name="Soltis D."/>
            <person name="Soltis P."/>
            <person name="Zapata F."/>
        </authorList>
    </citation>
    <scope>NUCLEOTIDE SEQUENCE</scope>
    <source>
        <strain evidence="11">UCBG92.1500</strain>
        <tissue evidence="11">Leaf</tissue>
    </source>
</reference>
<dbReference type="InterPro" id="IPR013083">
    <property type="entry name" value="Znf_RING/FYVE/PHD"/>
</dbReference>
<dbReference type="GO" id="GO:0016567">
    <property type="term" value="P:protein ubiquitination"/>
    <property type="evidence" value="ECO:0007669"/>
    <property type="project" value="InterPro"/>
</dbReference>
<dbReference type="PANTHER" id="PTHR45647">
    <property type="entry name" value="OS02G0152300 PROTEIN"/>
    <property type="match status" value="1"/>
</dbReference>
<dbReference type="SUPFAM" id="SSF56112">
    <property type="entry name" value="Protein kinase-like (PK-like)"/>
    <property type="match status" value="1"/>
</dbReference>
<dbReference type="GO" id="GO:0061630">
    <property type="term" value="F:ubiquitin protein ligase activity"/>
    <property type="evidence" value="ECO:0007669"/>
    <property type="project" value="UniProtKB-EC"/>
</dbReference>
<dbReference type="PROSITE" id="PS50011">
    <property type="entry name" value="PROTEIN_KINASE_DOM"/>
    <property type="match status" value="1"/>
</dbReference>
<feature type="non-terminal residue" evidence="11">
    <location>
        <position position="1"/>
    </location>
</feature>
<evidence type="ECO:0000256" key="2">
    <source>
        <dbReference type="ARBA" id="ARBA00003861"/>
    </source>
</evidence>
<keyword evidence="6" id="KW-0833">Ubl conjugation pathway</keyword>
<comment type="pathway">
    <text evidence="3">Protein modification; protein ubiquitination.</text>
</comment>
<evidence type="ECO:0000313" key="11">
    <source>
        <dbReference type="EMBL" id="KAK2973492.1"/>
    </source>
</evidence>
<evidence type="ECO:0000256" key="3">
    <source>
        <dbReference type="ARBA" id="ARBA00004906"/>
    </source>
</evidence>
<name>A0AA88QPB8_9ASTE</name>
<dbReference type="Gene3D" id="3.30.200.20">
    <property type="entry name" value="Phosphorylase Kinase, domain 1"/>
    <property type="match status" value="1"/>
</dbReference>
<dbReference type="InterPro" id="IPR003613">
    <property type="entry name" value="Ubox_domain"/>
</dbReference>
<dbReference type="AlphaFoldDB" id="A0AA88QPB8"/>
<evidence type="ECO:0000313" key="12">
    <source>
        <dbReference type="Proteomes" id="UP001187471"/>
    </source>
</evidence>
<feature type="coiled-coil region" evidence="7">
    <location>
        <begin position="423"/>
        <end position="457"/>
    </location>
</feature>
<dbReference type="GO" id="GO:0005524">
    <property type="term" value="F:ATP binding"/>
    <property type="evidence" value="ECO:0007669"/>
    <property type="project" value="InterPro"/>
</dbReference>
<keyword evidence="5" id="KW-0808">Transferase</keyword>
<dbReference type="PROSITE" id="PS51698">
    <property type="entry name" value="U_BOX"/>
    <property type="match status" value="1"/>
</dbReference>
<dbReference type="CDD" id="cd16655">
    <property type="entry name" value="RING-Ubox_WDSUB1-like"/>
    <property type="match status" value="1"/>
</dbReference>
<evidence type="ECO:0000256" key="7">
    <source>
        <dbReference type="SAM" id="Coils"/>
    </source>
</evidence>
<feature type="domain" description="Protein kinase" evidence="9">
    <location>
        <begin position="489"/>
        <end position="746"/>
    </location>
</feature>
<dbReference type="Gene3D" id="1.10.510.10">
    <property type="entry name" value="Transferase(Phosphotransferase) domain 1"/>
    <property type="match status" value="1"/>
</dbReference>
<dbReference type="SUPFAM" id="SSF57850">
    <property type="entry name" value="RING/U-box"/>
    <property type="match status" value="1"/>
</dbReference>
<dbReference type="EC" id="2.3.2.27" evidence="4"/>
<sequence>SRVKMGTQAEKVYVFIEGDPHDGFRTLKWVLKKWSSQPLSIVILHAANPKDFVHTYFGKLPASSVSDAKLELLRKSEREKIDKTLLDYKEFCGKVKTEILNVERYDEPIHKIIVELISGLRITKLVMGISFMKSSSWRSRSVSSASYHVHRQKPDFCELYIICEGKLVLVREENGEGFIEDGQGTMVAKVREKVRFKGWLGKMFPENGSFGERSPHCSLSSSTSNDSPGQWAKNAGEIENYFQLLLSSNSDEDGEVTHVVLQNSTTEPDLPANMFLLTLEALDSDRIPPWVLPMRVRTLMLSHSQPTAEKIAALKIKLGKTQEAIQMTRKEEKENVERHTKAEWAICLCTSRAEELEDRISEERTNRIGLEKDLYTAKEELHEIQSEVAERKSKLNSILELQQELSNKLQSSSLAKSHAEVQLEKAVRTRASMVQEIEEFRRQRDVVQRRIEFCKEKDAIGEAARSGDLGFNYREFTVDEIRVATDDFSERLRVKSAGDLTNVYKGRIKHITVAIKLFDSANGLSQEAFQAKVKLLSHIRHPHVVAVLGFCSELRCIVYEYMHNGCLRDTLFPAQRSSGRRNRGLNWHTRIRIAAEVCSGLGFLHLAQPRPIAHGNLNSSKILIDRNNAAKIHDFREGWYYDKADMSSDVRAFGSLLLQLLTGRDGAELVEEVTLMDQASLTTVLDHMAGEWPLDLAMHLLRIARWCLFPNEGLDTELSMATVMREVDKVRKEADDLVSSGEHAAMAAEGSVDMEDSVNVVPSVFFCPILQDVMKNPHIAADGFSYELEAIKEWLGTGHDTSPMTNLKLKHKQLTPNHTLRTLIQDWRNKRLIAVT</sequence>